<dbReference type="EMBL" id="MKKU01001360">
    <property type="protein sequence ID" value="RNE95847.1"/>
    <property type="molecule type" value="Genomic_DNA"/>
</dbReference>
<feature type="region of interest" description="Disordered" evidence="1">
    <location>
        <begin position="1"/>
        <end position="49"/>
    </location>
</feature>
<evidence type="ECO:0000313" key="6">
    <source>
        <dbReference type="Proteomes" id="UP000284403"/>
    </source>
</evidence>
<dbReference type="Pfam" id="PF24466">
    <property type="entry name" value="DUF7578"/>
    <property type="match status" value="1"/>
</dbReference>
<feature type="compositionally biased region" description="Basic and acidic residues" evidence="1">
    <location>
        <begin position="1"/>
        <end position="11"/>
    </location>
</feature>
<protein>
    <recommendedName>
        <fullName evidence="7">Retrotransposon hot spot (RHS) protein</fullName>
    </recommendedName>
</protein>
<evidence type="ECO:0008006" key="7">
    <source>
        <dbReference type="Google" id="ProtNLM"/>
    </source>
</evidence>
<reference evidence="5 6" key="1">
    <citation type="journal article" date="2018" name="BMC Genomics">
        <title>Genomic comparison of Trypanosoma conorhini and Trypanosoma rangeli to Trypanosoma cruzi strains of high and low virulence.</title>
        <authorList>
            <person name="Bradwell K.R."/>
            <person name="Koparde V.N."/>
            <person name="Matveyev A.V."/>
            <person name="Serrano M.G."/>
            <person name="Alves J.M."/>
            <person name="Parikh H."/>
            <person name="Huang B."/>
            <person name="Lee V."/>
            <person name="Espinosa-Alvarez O."/>
            <person name="Ortiz P.A."/>
            <person name="Costa-Martins A.G."/>
            <person name="Teixeira M.M."/>
            <person name="Buck G.A."/>
        </authorList>
    </citation>
    <scope>NUCLEOTIDE SEQUENCE [LARGE SCALE GENOMIC DNA]</scope>
    <source>
        <strain evidence="5 6">025E</strain>
    </source>
</reference>
<evidence type="ECO:0000259" key="2">
    <source>
        <dbReference type="Pfam" id="PF07999"/>
    </source>
</evidence>
<dbReference type="InterPro" id="IPR046836">
    <property type="entry name" value="RHS_C"/>
</dbReference>
<feature type="domain" description="DUF7578" evidence="4">
    <location>
        <begin position="72"/>
        <end position="129"/>
    </location>
</feature>
<dbReference type="RefSeq" id="XP_029223176.1">
    <property type="nucleotide sequence ID" value="XM_029376698.1"/>
</dbReference>
<dbReference type="InterPro" id="IPR006518">
    <property type="entry name" value="Trypano_RHS"/>
</dbReference>
<feature type="domain" description="Retrotransposon hot spot protein N-terminal" evidence="3">
    <location>
        <begin position="193"/>
        <end position="298"/>
    </location>
</feature>
<dbReference type="GeneID" id="40323506"/>
<evidence type="ECO:0000259" key="3">
    <source>
        <dbReference type="Pfam" id="PF20445"/>
    </source>
</evidence>
<proteinExistence type="predicted"/>
<organism evidence="5 6">
    <name type="scientific">Trypanosoma conorhini</name>
    <dbReference type="NCBI Taxonomy" id="83891"/>
    <lineage>
        <taxon>Eukaryota</taxon>
        <taxon>Discoba</taxon>
        <taxon>Euglenozoa</taxon>
        <taxon>Kinetoplastea</taxon>
        <taxon>Metakinetoplastina</taxon>
        <taxon>Trypanosomatida</taxon>
        <taxon>Trypanosomatidae</taxon>
        <taxon>Trypanosoma</taxon>
    </lineage>
</organism>
<evidence type="ECO:0000313" key="5">
    <source>
        <dbReference type="EMBL" id="RNE95847.1"/>
    </source>
</evidence>
<dbReference type="NCBIfam" id="TIGR01631">
    <property type="entry name" value="Trypano_RHS"/>
    <property type="match status" value="1"/>
</dbReference>
<accession>A0A3R7K8G5</accession>
<evidence type="ECO:0000259" key="4">
    <source>
        <dbReference type="Pfam" id="PF24466"/>
    </source>
</evidence>
<sequence length="344" mass="38815">MTERGGEETHAAAESPATNAQRRHAWPGSDGGGSNQPPAQRRGVEEAPAGPQWALYSTVEEVLRLEGVDATEQITLKDFIRKYVDPDFVLDEGRNVMMGVFARRPEHYIRDERLLRRILNSPACQKYTLRADVIKLMEHRVGNLRRWKGFHQKDIVAAITRSKLNAALEVAEVLERAKRVKEVARRPLSEGFYDSVLKARWSHVLGFPEGEGEDEVEMRMEVKAGQAPAQSWEYKMQGTTLRSVSHAGQFTAPRPRLMVLTSEKGWPYLLQEGTDMKDCYVNREADRVWRIVQGDLSGAFGVAGQQCLDLRRRLVIGTPGMGASMSVGFYLLHQLLRYDAGQRP</sequence>
<feature type="non-terminal residue" evidence="5">
    <location>
        <position position="344"/>
    </location>
</feature>
<dbReference type="Pfam" id="PF20445">
    <property type="entry name" value="RHS_N"/>
    <property type="match status" value="1"/>
</dbReference>
<dbReference type="Proteomes" id="UP000284403">
    <property type="component" value="Unassembled WGS sequence"/>
</dbReference>
<comment type="caution">
    <text evidence="5">The sequence shown here is derived from an EMBL/GenBank/DDBJ whole genome shotgun (WGS) entry which is preliminary data.</text>
</comment>
<evidence type="ECO:0000256" key="1">
    <source>
        <dbReference type="SAM" id="MobiDB-lite"/>
    </source>
</evidence>
<name>A0A3R7K8G5_9TRYP</name>
<gene>
    <name evidence="5" type="ORF">Tco025E_09895</name>
</gene>
<dbReference type="AlphaFoldDB" id="A0A3R7K8G5"/>
<dbReference type="InterPro" id="IPR056000">
    <property type="entry name" value="DUF7578"/>
</dbReference>
<dbReference type="Pfam" id="PF07999">
    <property type="entry name" value="RHSP"/>
    <property type="match status" value="1"/>
</dbReference>
<keyword evidence="6" id="KW-1185">Reference proteome</keyword>
<feature type="domain" description="Retrotransposon hot spot protein,C-terminal" evidence="2">
    <location>
        <begin position="314"/>
        <end position="342"/>
    </location>
</feature>
<dbReference type="InterPro" id="IPR046835">
    <property type="entry name" value="RHS_N"/>
</dbReference>